<protein>
    <recommendedName>
        <fullName evidence="3">Protein ZIP4 homolog</fullName>
    </recommendedName>
</protein>
<proteinExistence type="predicted"/>
<evidence type="ECO:0000313" key="2">
    <source>
        <dbReference type="Proteomes" id="UP000245119"/>
    </source>
</evidence>
<dbReference type="InterPro" id="IPR042861">
    <property type="entry name" value="TEX11"/>
</dbReference>
<dbReference type="STRING" id="400727.A0A2T7P607"/>
<evidence type="ECO:0000313" key="1">
    <source>
        <dbReference type="EMBL" id="PVD28850.1"/>
    </source>
</evidence>
<dbReference type="PANTHER" id="PTHR47083">
    <property type="entry name" value="TESTIS-EXPRESSED PROTEIN 11"/>
    <property type="match status" value="1"/>
</dbReference>
<evidence type="ECO:0008006" key="3">
    <source>
        <dbReference type="Google" id="ProtNLM"/>
    </source>
</evidence>
<organism evidence="1 2">
    <name type="scientific">Pomacea canaliculata</name>
    <name type="common">Golden apple snail</name>
    <dbReference type="NCBI Taxonomy" id="400727"/>
    <lineage>
        <taxon>Eukaryota</taxon>
        <taxon>Metazoa</taxon>
        <taxon>Spiralia</taxon>
        <taxon>Lophotrochozoa</taxon>
        <taxon>Mollusca</taxon>
        <taxon>Gastropoda</taxon>
        <taxon>Caenogastropoda</taxon>
        <taxon>Architaenioglossa</taxon>
        <taxon>Ampullarioidea</taxon>
        <taxon>Ampullariidae</taxon>
        <taxon>Pomacea</taxon>
    </lineage>
</organism>
<keyword evidence="2" id="KW-1185">Reference proteome</keyword>
<comment type="caution">
    <text evidence="1">The sequence shown here is derived from an EMBL/GenBank/DDBJ whole genome shotgun (WGS) entry which is preliminary data.</text>
</comment>
<accession>A0A2T7P607</accession>
<dbReference type="PANTHER" id="PTHR47083:SF1">
    <property type="entry name" value="TESTIS-EXPRESSED PROTEIN 11"/>
    <property type="match status" value="1"/>
</dbReference>
<dbReference type="AlphaFoldDB" id="A0A2T7P607"/>
<dbReference type="EMBL" id="PZQS01000006">
    <property type="protein sequence ID" value="PVD28850.1"/>
    <property type="molecule type" value="Genomic_DNA"/>
</dbReference>
<gene>
    <name evidence="1" type="ORF">C0Q70_11445</name>
</gene>
<dbReference type="Proteomes" id="UP000245119">
    <property type="component" value="Linkage Group LG6"/>
</dbReference>
<sequence>MVATVLSDTAAQLQDFTNFDASTRDLEGCPFSETALLRYQNSPEYGHLKGRYADALDWYNYSLSLHNTSGEDLVQSNLVKLHRNRASCHMELQQLPQEPLQAMINIQQEEPRDCEAGSEDHSQSLLSLAAQMALEHKHVSLAKIVLKSLMETNSDRRQTLKAARCLIRLTLTSCGTAEACMEADERTDLLSYFRIAHSSLLALRGSEDMGKETLETEAAWFMKVAWNFALKNDKDLSIMKDLFLVCYNLMPLCKTDKQTLDHKKACLLMATAACIQMARSTDSRQDMKRLLEEALAHISESNSVDSVSLEATWRNESVLERALVIPNSEPRIFESLAALAMERPVGHFRLAIRALKMAVHLHLTAQHPDFGQCSKDIHSLIQISLSYSEDEAFTYFREAADMIEKRAEGEYPQMETIWLMTKAWNTGIRHYCSDQYRQAEQWCVLSMRFLTHLGSLRLDYEGQMMSVYSEILDNLDKQKSAMDVTMK</sequence>
<reference evidence="1 2" key="1">
    <citation type="submission" date="2018-04" db="EMBL/GenBank/DDBJ databases">
        <title>The genome of golden apple snail Pomacea canaliculata provides insight into stress tolerance and invasive adaptation.</title>
        <authorList>
            <person name="Liu C."/>
            <person name="Liu B."/>
            <person name="Ren Y."/>
            <person name="Zhang Y."/>
            <person name="Wang H."/>
            <person name="Li S."/>
            <person name="Jiang F."/>
            <person name="Yin L."/>
            <person name="Zhang G."/>
            <person name="Qian W."/>
            <person name="Fan W."/>
        </authorList>
    </citation>
    <scope>NUCLEOTIDE SEQUENCE [LARGE SCALE GENOMIC DNA]</scope>
    <source>
        <strain evidence="1">SZHN2017</strain>
        <tissue evidence="1">Muscle</tissue>
    </source>
</reference>
<dbReference type="OrthoDB" id="65716at2759"/>
<name>A0A2T7P607_POMCA</name>